<proteinExistence type="predicted"/>
<reference evidence="1" key="1">
    <citation type="submission" date="2020-07" db="EMBL/GenBank/DDBJ databases">
        <title>Multicomponent nature underlies the extraordinary mechanical properties of spider dragline silk.</title>
        <authorList>
            <person name="Kono N."/>
            <person name="Nakamura H."/>
            <person name="Mori M."/>
            <person name="Yoshida Y."/>
            <person name="Ohtoshi R."/>
            <person name="Malay A.D."/>
            <person name="Moran D.A.P."/>
            <person name="Tomita M."/>
            <person name="Numata K."/>
            <person name="Arakawa K."/>
        </authorList>
    </citation>
    <scope>NUCLEOTIDE SEQUENCE</scope>
</reference>
<protein>
    <submittedName>
        <fullName evidence="1">Uncharacterized protein</fullName>
    </submittedName>
</protein>
<comment type="caution">
    <text evidence="1">The sequence shown here is derived from an EMBL/GenBank/DDBJ whole genome shotgun (WGS) entry which is preliminary data.</text>
</comment>
<organism evidence="1 2">
    <name type="scientific">Trichonephila clavata</name>
    <name type="common">Joro spider</name>
    <name type="synonym">Nephila clavata</name>
    <dbReference type="NCBI Taxonomy" id="2740835"/>
    <lineage>
        <taxon>Eukaryota</taxon>
        <taxon>Metazoa</taxon>
        <taxon>Ecdysozoa</taxon>
        <taxon>Arthropoda</taxon>
        <taxon>Chelicerata</taxon>
        <taxon>Arachnida</taxon>
        <taxon>Araneae</taxon>
        <taxon>Araneomorphae</taxon>
        <taxon>Entelegynae</taxon>
        <taxon>Araneoidea</taxon>
        <taxon>Nephilidae</taxon>
        <taxon>Trichonephila</taxon>
    </lineage>
</organism>
<dbReference type="EMBL" id="BMAO01007652">
    <property type="protein sequence ID" value="GFR17597.1"/>
    <property type="molecule type" value="Genomic_DNA"/>
</dbReference>
<gene>
    <name evidence="1" type="ORF">TNCT_479641</name>
</gene>
<sequence>MFTGEHVSVKLIIDDLMTCLPLAEEIRQVKKESGFRTKCLPRPDIVNEIQTQGQRRKAKKSPLENKDDQFGFEEDLVENEENLVPSFTNGGKDTRNLIKINADEFIEAQLKSEESALLIQKIENCMNSEASDKEKPPMQLVHVRREIFSKLNIARVGPLSIIPAGNEYIKPDVCVTKVP</sequence>
<evidence type="ECO:0000313" key="2">
    <source>
        <dbReference type="Proteomes" id="UP000887116"/>
    </source>
</evidence>
<dbReference type="AlphaFoldDB" id="A0A8X6H5Y4"/>
<dbReference type="Proteomes" id="UP000887116">
    <property type="component" value="Unassembled WGS sequence"/>
</dbReference>
<evidence type="ECO:0000313" key="1">
    <source>
        <dbReference type="EMBL" id="GFR17597.1"/>
    </source>
</evidence>
<keyword evidence="2" id="KW-1185">Reference proteome</keyword>
<name>A0A8X6H5Y4_TRICU</name>
<accession>A0A8X6H5Y4</accession>